<evidence type="ECO:0000256" key="2">
    <source>
        <dbReference type="ARBA" id="ARBA00022741"/>
    </source>
</evidence>
<dbReference type="InterPro" id="IPR003439">
    <property type="entry name" value="ABC_transporter-like_ATP-bd"/>
</dbReference>
<dbReference type="Pfam" id="PF00005">
    <property type="entry name" value="ABC_tran"/>
    <property type="match status" value="1"/>
</dbReference>
<dbReference type="GO" id="GO:0005886">
    <property type="term" value="C:plasma membrane"/>
    <property type="evidence" value="ECO:0007669"/>
    <property type="project" value="TreeGrafter"/>
</dbReference>
<sequence>MKALIEVHNLWKEYNGKEKVTALKGINLRINTGEFVVILGPSGSGKTTLLNCLSGVDRPTRGTVIIHGTDLYTLSEEERTRFRAENMGFVFQFFNLVPVLTAIENVELPLLILGVNRKEARERAFEILRKVGLAHKCDRFPEELSGGEKQRVAIARAIVHNPKVIWADEPTGALDNETGRMIIDLLMEMKENSTLVVVTHDERIAEKADRVIRIRDGQIEQDICEKAL</sequence>
<protein>
    <submittedName>
        <fullName evidence="4">ABC transporter, ATP-binding protein</fullName>
    </submittedName>
</protein>
<dbReference type="AlphaFoldDB" id="A0A101ES30"/>
<dbReference type="InterPro" id="IPR003593">
    <property type="entry name" value="AAA+_ATPase"/>
</dbReference>
<dbReference type="InterPro" id="IPR015854">
    <property type="entry name" value="ABC_transpr_LolD-like"/>
</dbReference>
<dbReference type="PANTHER" id="PTHR24220">
    <property type="entry name" value="IMPORT ATP-BINDING PROTEIN"/>
    <property type="match status" value="1"/>
</dbReference>
<keyword evidence="1" id="KW-0813">Transport</keyword>
<keyword evidence="2" id="KW-0547">Nucleotide-binding</keyword>
<dbReference type="SMART" id="SM00382">
    <property type="entry name" value="AAA"/>
    <property type="match status" value="1"/>
</dbReference>
<gene>
    <name evidence="4" type="ORF">XD57_0029</name>
</gene>
<dbReference type="GO" id="GO:0098796">
    <property type="term" value="C:membrane protein complex"/>
    <property type="evidence" value="ECO:0007669"/>
    <property type="project" value="UniProtKB-ARBA"/>
</dbReference>
<dbReference type="GO" id="GO:0016887">
    <property type="term" value="F:ATP hydrolysis activity"/>
    <property type="evidence" value="ECO:0007669"/>
    <property type="project" value="InterPro"/>
</dbReference>
<proteinExistence type="predicted"/>
<dbReference type="EMBL" id="LGFG01000001">
    <property type="protein sequence ID" value="KUK23872.1"/>
    <property type="molecule type" value="Genomic_DNA"/>
</dbReference>
<dbReference type="CDD" id="cd03255">
    <property type="entry name" value="ABC_MJ0796_LolCDE_FtsE"/>
    <property type="match status" value="1"/>
</dbReference>
<organism evidence="4 5">
    <name type="scientific">Thermotoga petrophila</name>
    <dbReference type="NCBI Taxonomy" id="93929"/>
    <lineage>
        <taxon>Bacteria</taxon>
        <taxon>Thermotogati</taxon>
        <taxon>Thermotogota</taxon>
        <taxon>Thermotogae</taxon>
        <taxon>Thermotogales</taxon>
        <taxon>Thermotogaceae</taxon>
        <taxon>Thermotoga</taxon>
    </lineage>
</organism>
<evidence type="ECO:0000256" key="1">
    <source>
        <dbReference type="ARBA" id="ARBA00022448"/>
    </source>
</evidence>
<evidence type="ECO:0000313" key="4">
    <source>
        <dbReference type="EMBL" id="KUK23872.1"/>
    </source>
</evidence>
<dbReference type="PROSITE" id="PS50893">
    <property type="entry name" value="ABC_TRANSPORTER_2"/>
    <property type="match status" value="1"/>
</dbReference>
<evidence type="ECO:0000256" key="3">
    <source>
        <dbReference type="ARBA" id="ARBA00022840"/>
    </source>
</evidence>
<accession>A0A101ES30</accession>
<comment type="caution">
    <text evidence="4">The sequence shown here is derived from an EMBL/GenBank/DDBJ whole genome shotgun (WGS) entry which is preliminary data.</text>
</comment>
<evidence type="ECO:0000313" key="5">
    <source>
        <dbReference type="Proteomes" id="UP000058636"/>
    </source>
</evidence>
<dbReference type="InterPro" id="IPR017871">
    <property type="entry name" value="ABC_transporter-like_CS"/>
</dbReference>
<dbReference type="PROSITE" id="PS00211">
    <property type="entry name" value="ABC_TRANSPORTER_1"/>
    <property type="match status" value="1"/>
</dbReference>
<dbReference type="GO" id="GO:0005524">
    <property type="term" value="F:ATP binding"/>
    <property type="evidence" value="ECO:0007669"/>
    <property type="project" value="UniProtKB-KW"/>
</dbReference>
<keyword evidence="3 4" id="KW-0067">ATP-binding</keyword>
<dbReference type="InterPro" id="IPR017911">
    <property type="entry name" value="MacB-like_ATP-bd"/>
</dbReference>
<dbReference type="Proteomes" id="UP000058636">
    <property type="component" value="Unassembled WGS sequence"/>
</dbReference>
<dbReference type="FunFam" id="3.40.50.300:FF:000032">
    <property type="entry name" value="Export ABC transporter ATP-binding protein"/>
    <property type="match status" value="1"/>
</dbReference>
<dbReference type="Gene3D" id="3.40.50.300">
    <property type="entry name" value="P-loop containing nucleotide triphosphate hydrolases"/>
    <property type="match status" value="1"/>
</dbReference>
<name>A0A101ES30_9THEM</name>
<dbReference type="InterPro" id="IPR027417">
    <property type="entry name" value="P-loop_NTPase"/>
</dbReference>
<reference evidence="4 5" key="1">
    <citation type="journal article" date="2015" name="MBio">
        <title>Genome-Resolved Metagenomic Analysis Reveals Roles for Candidate Phyla and Other Microbial Community Members in Biogeochemical Transformations in Oil Reservoirs.</title>
        <authorList>
            <person name="Hu P."/>
            <person name="Tom L."/>
            <person name="Singh A."/>
            <person name="Thomas B.C."/>
            <person name="Baker B.J."/>
            <person name="Piceno Y.M."/>
            <person name="Andersen G.L."/>
            <person name="Banfield J.F."/>
        </authorList>
    </citation>
    <scope>NUCLEOTIDE SEQUENCE [LARGE SCALE GENOMIC DNA]</scope>
    <source>
        <strain evidence="4">46_26</strain>
    </source>
</reference>
<dbReference type="PANTHER" id="PTHR24220:SF86">
    <property type="entry name" value="ABC TRANSPORTER ABCH.1"/>
    <property type="match status" value="1"/>
</dbReference>
<dbReference type="PATRIC" id="fig|93930.3.peg.1269"/>
<dbReference type="SUPFAM" id="SSF52540">
    <property type="entry name" value="P-loop containing nucleoside triphosphate hydrolases"/>
    <property type="match status" value="1"/>
</dbReference>
<dbReference type="GO" id="GO:0022857">
    <property type="term" value="F:transmembrane transporter activity"/>
    <property type="evidence" value="ECO:0007669"/>
    <property type="project" value="TreeGrafter"/>
</dbReference>